<feature type="transmembrane region" description="Helical" evidence="9">
    <location>
        <begin position="24"/>
        <end position="39"/>
    </location>
</feature>
<comment type="function">
    <text evidence="9">Catalyzes the phospholipid dependent N-acylation of the N-terminal cysteine of apolipoprotein, the last step in lipoprotein maturation.</text>
</comment>
<feature type="transmembrane region" description="Helical" evidence="9">
    <location>
        <begin position="149"/>
        <end position="171"/>
    </location>
</feature>
<evidence type="ECO:0000313" key="12">
    <source>
        <dbReference type="Proteomes" id="UP000617355"/>
    </source>
</evidence>
<dbReference type="NCBIfam" id="TIGR00546">
    <property type="entry name" value="lnt"/>
    <property type="match status" value="1"/>
</dbReference>
<name>A0ABQ1QQ86_9RHOB</name>
<evidence type="ECO:0000256" key="8">
    <source>
        <dbReference type="ARBA" id="ARBA00023315"/>
    </source>
</evidence>
<keyword evidence="4 9" id="KW-0808">Transferase</keyword>
<feature type="transmembrane region" description="Helical" evidence="9">
    <location>
        <begin position="178"/>
        <end position="198"/>
    </location>
</feature>
<gene>
    <name evidence="9 11" type="primary">lnt</name>
    <name evidence="11" type="ORF">GCM10011358_22480</name>
</gene>
<evidence type="ECO:0000256" key="1">
    <source>
        <dbReference type="ARBA" id="ARBA00004651"/>
    </source>
</evidence>
<evidence type="ECO:0000256" key="9">
    <source>
        <dbReference type="HAMAP-Rule" id="MF_01148"/>
    </source>
</evidence>
<dbReference type="Proteomes" id="UP000617355">
    <property type="component" value="Unassembled WGS sequence"/>
</dbReference>
<evidence type="ECO:0000259" key="10">
    <source>
        <dbReference type="PROSITE" id="PS50263"/>
    </source>
</evidence>
<dbReference type="Pfam" id="PF20154">
    <property type="entry name" value="LNT_N"/>
    <property type="match status" value="1"/>
</dbReference>
<feature type="transmembrane region" description="Helical" evidence="9">
    <location>
        <begin position="462"/>
        <end position="485"/>
    </location>
</feature>
<keyword evidence="7 9" id="KW-0472">Membrane</keyword>
<comment type="similarity">
    <text evidence="2 9">Belongs to the CN hydrolase family. Apolipoprotein N-acyltransferase subfamily.</text>
</comment>
<keyword evidence="8 9" id="KW-0012">Acyltransferase</keyword>
<dbReference type="InterPro" id="IPR003010">
    <property type="entry name" value="C-N_Hydrolase"/>
</dbReference>
<feature type="transmembrane region" description="Helical" evidence="9">
    <location>
        <begin position="111"/>
        <end position="129"/>
    </location>
</feature>
<keyword evidence="3 9" id="KW-1003">Cell membrane</keyword>
<evidence type="ECO:0000256" key="4">
    <source>
        <dbReference type="ARBA" id="ARBA00022679"/>
    </source>
</evidence>
<dbReference type="Pfam" id="PF00795">
    <property type="entry name" value="CN_hydrolase"/>
    <property type="match status" value="1"/>
</dbReference>
<comment type="caution">
    <text evidence="11">The sequence shown here is derived from an EMBL/GenBank/DDBJ whole genome shotgun (WGS) entry which is preliminary data.</text>
</comment>
<evidence type="ECO:0000256" key="6">
    <source>
        <dbReference type="ARBA" id="ARBA00022989"/>
    </source>
</evidence>
<keyword evidence="12" id="KW-1185">Reference proteome</keyword>
<comment type="catalytic activity">
    <reaction evidence="9">
        <text>N-terminal S-1,2-diacyl-sn-glyceryl-L-cysteinyl-[lipoprotein] + a glycerophospholipid = N-acyl-S-1,2-diacyl-sn-glyceryl-L-cysteinyl-[lipoprotein] + a 2-acyl-sn-glycero-3-phospholipid + H(+)</text>
        <dbReference type="Rhea" id="RHEA:48228"/>
        <dbReference type="Rhea" id="RHEA-COMP:14681"/>
        <dbReference type="Rhea" id="RHEA-COMP:14684"/>
        <dbReference type="ChEBI" id="CHEBI:15378"/>
        <dbReference type="ChEBI" id="CHEBI:136912"/>
        <dbReference type="ChEBI" id="CHEBI:140656"/>
        <dbReference type="ChEBI" id="CHEBI:140657"/>
        <dbReference type="ChEBI" id="CHEBI:140660"/>
        <dbReference type="EC" id="2.3.1.269"/>
    </reaction>
</comment>
<proteinExistence type="inferred from homology"/>
<dbReference type="PROSITE" id="PS50263">
    <property type="entry name" value="CN_HYDROLASE"/>
    <property type="match status" value="1"/>
</dbReference>
<dbReference type="InterPro" id="IPR036526">
    <property type="entry name" value="C-N_Hydrolase_sf"/>
</dbReference>
<comment type="subcellular location">
    <subcellularLocation>
        <location evidence="1 9">Cell membrane</location>
        <topology evidence="1 9">Multi-pass membrane protein</topology>
    </subcellularLocation>
</comment>
<feature type="transmembrane region" description="Helical" evidence="9">
    <location>
        <begin position="76"/>
        <end position="99"/>
    </location>
</feature>
<keyword evidence="6 9" id="KW-1133">Transmembrane helix</keyword>
<reference evidence="12" key="1">
    <citation type="journal article" date="2019" name="Int. J. Syst. Evol. Microbiol.">
        <title>The Global Catalogue of Microorganisms (GCM) 10K type strain sequencing project: providing services to taxonomists for standard genome sequencing and annotation.</title>
        <authorList>
            <consortium name="The Broad Institute Genomics Platform"/>
            <consortium name="The Broad Institute Genome Sequencing Center for Infectious Disease"/>
            <person name="Wu L."/>
            <person name="Ma J."/>
        </authorList>
    </citation>
    <scope>NUCLEOTIDE SEQUENCE [LARGE SCALE GENOMIC DNA]</scope>
    <source>
        <strain evidence="12">CGMCC 1.12922</strain>
    </source>
</reference>
<dbReference type="Gene3D" id="3.60.110.10">
    <property type="entry name" value="Carbon-nitrogen hydrolase"/>
    <property type="match status" value="1"/>
</dbReference>
<comment type="pathway">
    <text evidence="9">Protein modification; lipoprotein biosynthesis (N-acyl transfer).</text>
</comment>
<dbReference type="SUPFAM" id="SSF56317">
    <property type="entry name" value="Carbon-nitrogen hydrolase"/>
    <property type="match status" value="1"/>
</dbReference>
<evidence type="ECO:0000256" key="2">
    <source>
        <dbReference type="ARBA" id="ARBA00010065"/>
    </source>
</evidence>
<evidence type="ECO:0000256" key="7">
    <source>
        <dbReference type="ARBA" id="ARBA00023136"/>
    </source>
</evidence>
<evidence type="ECO:0000256" key="5">
    <source>
        <dbReference type="ARBA" id="ARBA00022692"/>
    </source>
</evidence>
<organism evidence="11 12">
    <name type="scientific">Sinisalibacter lacisalsi</name>
    <dbReference type="NCBI Taxonomy" id="1526570"/>
    <lineage>
        <taxon>Bacteria</taxon>
        <taxon>Pseudomonadati</taxon>
        <taxon>Pseudomonadota</taxon>
        <taxon>Alphaproteobacteria</taxon>
        <taxon>Rhodobacterales</taxon>
        <taxon>Roseobacteraceae</taxon>
        <taxon>Sinisalibacter</taxon>
    </lineage>
</organism>
<accession>A0ABQ1QQ86</accession>
<feature type="domain" description="CN hydrolase" evidence="10">
    <location>
        <begin position="215"/>
        <end position="456"/>
    </location>
</feature>
<sequence length="491" mass="51873">MAVGLALGLLAALGQAPLNMWPATLLGFAGAYALLAAAPRPRKAALTGWAFGLGYFTLSLVWIVQPFLVDVERHGWMAPFALFLMAGGMALFWGGAFALAHWLSPDGCRGWLGFVVALGAAEALRGRIFTGFPWGGPGLAWIDAPISQWAALVGAFGLSVLTAGWAAGLWVAFVRRSLAGAGVLAITAVLALGGGAWLERQPVPERAEPVRLRLVQPNASQQQKWDPAWVGVFFDRALALSAAEAEVPPDLVIWPETSVPTLLGANPEVQAQVAAAAAPARVITGIRRLEGRRGYNSLVLFGPDGAAEQVYDKHHIVPFGEYMPLGDLLDRFGIHGLAAREGYGYSAGPGAALMELPGGLGRALPLICYEAIFPRDLRAAPGRADWILQLTNDAWFGTFSGPQQHLVQARFRAIEFGLPLARAANTGVSAVIDARGGLLATLPLGQDGKLDVDLPGALPATLYARFGDAPLGLVLALAGLGLIAMRMRKRR</sequence>
<dbReference type="HAMAP" id="MF_01148">
    <property type="entry name" value="Lnt"/>
    <property type="match status" value="1"/>
</dbReference>
<dbReference type="InterPro" id="IPR045378">
    <property type="entry name" value="LNT_N"/>
</dbReference>
<dbReference type="InterPro" id="IPR004563">
    <property type="entry name" value="Apolipo_AcylTrfase"/>
</dbReference>
<evidence type="ECO:0000256" key="3">
    <source>
        <dbReference type="ARBA" id="ARBA00022475"/>
    </source>
</evidence>
<keyword evidence="5 9" id="KW-0812">Transmembrane</keyword>
<dbReference type="CDD" id="cd07571">
    <property type="entry name" value="ALP_N-acyl_transferase"/>
    <property type="match status" value="1"/>
</dbReference>
<dbReference type="EMBL" id="BMGI01000003">
    <property type="protein sequence ID" value="GGD38183.1"/>
    <property type="molecule type" value="Genomic_DNA"/>
</dbReference>
<evidence type="ECO:0000313" key="11">
    <source>
        <dbReference type="EMBL" id="GGD38183.1"/>
    </source>
</evidence>
<dbReference type="EC" id="2.3.1.269" evidence="9"/>
<dbReference type="PANTHER" id="PTHR38686:SF1">
    <property type="entry name" value="APOLIPOPROTEIN N-ACYLTRANSFERASE"/>
    <property type="match status" value="1"/>
</dbReference>
<protein>
    <recommendedName>
        <fullName evidence="9">Apolipoprotein N-acyltransferase</fullName>
        <shortName evidence="9">ALP N-acyltransferase</shortName>
        <ecNumber evidence="9">2.3.1.269</ecNumber>
    </recommendedName>
</protein>
<dbReference type="PANTHER" id="PTHR38686">
    <property type="entry name" value="APOLIPOPROTEIN N-ACYLTRANSFERASE"/>
    <property type="match status" value="1"/>
</dbReference>
<feature type="transmembrane region" description="Helical" evidence="9">
    <location>
        <begin position="46"/>
        <end position="64"/>
    </location>
</feature>